<organism evidence="1">
    <name type="scientific">Arcobacter sp. AZ-2023</name>
    <dbReference type="NCBI Taxonomy" id="3074453"/>
    <lineage>
        <taxon>Bacteria</taxon>
        <taxon>Pseudomonadati</taxon>
        <taxon>Campylobacterota</taxon>
        <taxon>Epsilonproteobacteria</taxon>
        <taxon>Campylobacterales</taxon>
        <taxon>Arcobacteraceae</taxon>
        <taxon>Arcobacter</taxon>
    </lineage>
</organism>
<dbReference type="AlphaFoldDB" id="A0AA96D058"/>
<name>A0AA96D058_9BACT</name>
<dbReference type="SUPFAM" id="SSF52980">
    <property type="entry name" value="Restriction endonuclease-like"/>
    <property type="match status" value="1"/>
</dbReference>
<proteinExistence type="predicted"/>
<accession>A0AA96D058</accession>
<dbReference type="InterPro" id="IPR011335">
    <property type="entry name" value="Restrct_endonuc-II-like"/>
</dbReference>
<evidence type="ECO:0000313" key="1">
    <source>
        <dbReference type="EMBL" id="WNL17984.1"/>
    </source>
</evidence>
<reference evidence="1" key="1">
    <citation type="submission" date="2023-09" db="EMBL/GenBank/DDBJ databases">
        <title>Arcobacter tbilisiensis sp. nov. isolated from chicken meat in Tbilisi, Georgia.</title>
        <authorList>
            <person name="Matthias R."/>
            <person name="Zautner A.E."/>
        </authorList>
    </citation>
    <scope>NUCLEOTIDE SEQUENCE</scope>
    <source>
        <strain evidence="1">LEO 107</strain>
        <plasmid evidence="1">p133_LEO_107</plasmid>
    </source>
</reference>
<sequence length="687" mass="82633">MSNYYQNKFDDMKLKYEISEAINDISNLYLDNKPKKLKKYEKINQFWYFIKNIKFIEHIDNHILTLSLIKGIKEQYIFSNDFLELIFQKDKEILIQAIKYSKIFLKSSEENFINIKNFYLSKNIYVDFFKATDILDNKYNTLKNKVNNEIIRLKSFAYFDLIFYMSLYTMKQMNKSYTLTEYETTGNILTKILHDRLKEPDKKKSDYKFEQIRIRIFDLLSKNKYKDGLQRLESIINIYNELYLFENNAISTFCFDDNFKFEIINEELNLKVIDINKYKKWLNENRKLEVFFEYYFSEAIYHTKELLDKHILGTIENNDINKFAFNLSLGIDNLLEEIYGCDNQLKINDITSLPKDKAIESICYLSSLYKKYFVSEYVSLLEKHQWKDALNIFIFNGMYEMKQRFPILIQQQYTFANNINNVSQSSITELDRNNIESFYTFDLKKFNNTNEEKLPNIFEKPLLKLDDLVLIMPFILGSQNLFTSIINNLLSVYFKRTKYRKEEVQQSENYLLKLFQKLNFKAIANYELPFSKDYDLGDIDLICTKDDYLFVLELKSTYIRTSFENIWNYKSNVLRKASSQLNKRKRLIDMLIKDNNQEFNELFGVPKNIVYLIIDTSFEFDHEMFDENLKISMLELINLLNGDNKEFYPNGFSTEIFLQNINNEKYWQTYIDNNIEVNREEISYKIS</sequence>
<gene>
    <name evidence="1" type="ORF">RJG54_12170</name>
</gene>
<geneLocation type="plasmid" evidence="1">
    <name>p133_LEO_107</name>
</geneLocation>
<evidence type="ECO:0008006" key="2">
    <source>
        <dbReference type="Google" id="ProtNLM"/>
    </source>
</evidence>
<keyword evidence="1" id="KW-0614">Plasmid</keyword>
<dbReference type="EMBL" id="CP134847">
    <property type="protein sequence ID" value="WNL17984.1"/>
    <property type="molecule type" value="Genomic_DNA"/>
</dbReference>
<protein>
    <recommendedName>
        <fullName evidence="2">NERD domain-containing protein</fullName>
    </recommendedName>
</protein>